<reference evidence="1" key="1">
    <citation type="submission" date="2023-01" db="EMBL/GenBank/DDBJ databases">
        <title>Human gut microbiome strain richness.</title>
        <authorList>
            <person name="Chen-Liaw A."/>
        </authorList>
    </citation>
    <scope>NUCLEOTIDE SEQUENCE</scope>
    <source>
        <strain evidence="1">1001217st2_G6_1001217B_191108</strain>
    </source>
</reference>
<evidence type="ECO:0000313" key="1">
    <source>
        <dbReference type="EMBL" id="MDB7084875.1"/>
    </source>
</evidence>
<gene>
    <name evidence="1" type="ORF">PM738_13775</name>
</gene>
<protein>
    <submittedName>
        <fullName evidence="1">Uncharacterized protein</fullName>
    </submittedName>
</protein>
<evidence type="ECO:0000313" key="2">
    <source>
        <dbReference type="Proteomes" id="UP001211987"/>
    </source>
</evidence>
<sequence length="46" mass="5443">MLNTFDKPELSSRYIMIDENVPLIVGNIVLEIQRKALRTRKIYFGF</sequence>
<dbReference type="EMBL" id="JAQLKE010000026">
    <property type="protein sequence ID" value="MDB7084875.1"/>
    <property type="molecule type" value="Genomic_DNA"/>
</dbReference>
<dbReference type="Proteomes" id="UP001211987">
    <property type="component" value="Unassembled WGS sequence"/>
</dbReference>
<proteinExistence type="predicted"/>
<dbReference type="AlphaFoldDB" id="A0AB35IPX8"/>
<organism evidence="1 2">
    <name type="scientific">Thomasclavelia ramosa</name>
    <dbReference type="NCBI Taxonomy" id="1547"/>
    <lineage>
        <taxon>Bacteria</taxon>
        <taxon>Bacillati</taxon>
        <taxon>Bacillota</taxon>
        <taxon>Erysipelotrichia</taxon>
        <taxon>Erysipelotrichales</taxon>
        <taxon>Coprobacillaceae</taxon>
        <taxon>Thomasclavelia</taxon>
    </lineage>
</organism>
<accession>A0AB35IPX8</accession>
<name>A0AB35IPX8_9FIRM</name>
<dbReference type="RefSeq" id="WP_233520960.1">
    <property type="nucleotide sequence ID" value="NZ_JAQLKE010000026.1"/>
</dbReference>
<comment type="caution">
    <text evidence="1">The sequence shown here is derived from an EMBL/GenBank/DDBJ whole genome shotgun (WGS) entry which is preliminary data.</text>
</comment>